<dbReference type="InterPro" id="IPR036388">
    <property type="entry name" value="WH-like_DNA-bd_sf"/>
</dbReference>
<dbReference type="Proteomes" id="UP000656813">
    <property type="component" value="Unassembled WGS sequence"/>
</dbReference>
<dbReference type="PANTHER" id="PTHR43252">
    <property type="entry name" value="TRANSCRIPTIONAL REGULATOR YQJI"/>
    <property type="match status" value="1"/>
</dbReference>
<dbReference type="EMBL" id="BMFV01000038">
    <property type="protein sequence ID" value="GGH87332.1"/>
    <property type="molecule type" value="Genomic_DNA"/>
</dbReference>
<proteinExistence type="predicted"/>
<protein>
    <submittedName>
        <fullName evidence="3">Negative transcription regulator PadR</fullName>
    </submittedName>
</protein>
<feature type="domain" description="Transcription regulator PadR N-terminal" evidence="1">
    <location>
        <begin position="8"/>
        <end position="78"/>
    </location>
</feature>
<sequence length="188" mass="22138">MNTISYGILGIINAHSSSGYDIMNYLKPFREVKHSQIYRTLANLEKDEFVTSEIVEQADKPNKKVYTITEKGKEVIEEWFYQPNAPALLRDEFVLKAFLVGLQDKAEAKQLFNERIKYLEKKARVCNERLDILKADCDGVLTDFQTLEFGRYILLQQLLHQTYVDIRWCQWVLDLLDKDKLNFLTYPF</sequence>
<accession>A0A8J3ENP4</accession>
<reference evidence="3" key="2">
    <citation type="submission" date="2020-09" db="EMBL/GenBank/DDBJ databases">
        <authorList>
            <person name="Sun Q."/>
            <person name="Zhou Y."/>
        </authorList>
    </citation>
    <scope>NUCLEOTIDE SEQUENCE</scope>
    <source>
        <strain evidence="3">CGMCC 1.12777</strain>
    </source>
</reference>
<keyword evidence="4" id="KW-1185">Reference proteome</keyword>
<dbReference type="AlphaFoldDB" id="A0A8J3ENP4"/>
<dbReference type="Gene3D" id="1.10.10.10">
    <property type="entry name" value="Winged helix-like DNA-binding domain superfamily/Winged helix DNA-binding domain"/>
    <property type="match status" value="1"/>
</dbReference>
<dbReference type="PANTHER" id="PTHR43252:SF2">
    <property type="entry name" value="TRANSCRIPTION REGULATOR, PADR-LIKE FAMILY"/>
    <property type="match status" value="1"/>
</dbReference>
<dbReference type="Pfam" id="PF10400">
    <property type="entry name" value="Vir_act_alpha_C"/>
    <property type="match status" value="1"/>
</dbReference>
<organism evidence="3 4">
    <name type="scientific">Pullulanibacillus pueri</name>
    <dbReference type="NCBI Taxonomy" id="1437324"/>
    <lineage>
        <taxon>Bacteria</taxon>
        <taxon>Bacillati</taxon>
        <taxon>Bacillota</taxon>
        <taxon>Bacilli</taxon>
        <taxon>Bacillales</taxon>
        <taxon>Sporolactobacillaceae</taxon>
        <taxon>Pullulanibacillus</taxon>
    </lineage>
</organism>
<dbReference type="InterPro" id="IPR018309">
    <property type="entry name" value="Tscrpt_reg_PadR_C"/>
</dbReference>
<evidence type="ECO:0000313" key="4">
    <source>
        <dbReference type="Proteomes" id="UP000656813"/>
    </source>
</evidence>
<gene>
    <name evidence="3" type="primary">padR</name>
    <name evidence="3" type="ORF">GCM10007096_37110</name>
</gene>
<dbReference type="RefSeq" id="WP_188498874.1">
    <property type="nucleotide sequence ID" value="NZ_BMFV01000038.1"/>
</dbReference>
<dbReference type="Pfam" id="PF03551">
    <property type="entry name" value="PadR"/>
    <property type="match status" value="1"/>
</dbReference>
<feature type="domain" description="Transcription regulator PadR C-terminal" evidence="2">
    <location>
        <begin position="89"/>
        <end position="177"/>
    </location>
</feature>
<dbReference type="SUPFAM" id="SSF46785">
    <property type="entry name" value="Winged helix' DNA-binding domain"/>
    <property type="match status" value="1"/>
</dbReference>
<dbReference type="InterPro" id="IPR005149">
    <property type="entry name" value="Tscrpt_reg_PadR_N"/>
</dbReference>
<reference evidence="3" key="1">
    <citation type="journal article" date="2014" name="Int. J. Syst. Evol. Microbiol.">
        <title>Complete genome sequence of Corynebacterium casei LMG S-19264T (=DSM 44701T), isolated from a smear-ripened cheese.</title>
        <authorList>
            <consortium name="US DOE Joint Genome Institute (JGI-PGF)"/>
            <person name="Walter F."/>
            <person name="Albersmeier A."/>
            <person name="Kalinowski J."/>
            <person name="Ruckert C."/>
        </authorList>
    </citation>
    <scope>NUCLEOTIDE SEQUENCE</scope>
    <source>
        <strain evidence="3">CGMCC 1.12777</strain>
    </source>
</reference>
<evidence type="ECO:0000259" key="2">
    <source>
        <dbReference type="Pfam" id="PF10400"/>
    </source>
</evidence>
<dbReference type="InterPro" id="IPR036390">
    <property type="entry name" value="WH_DNA-bd_sf"/>
</dbReference>
<comment type="caution">
    <text evidence="3">The sequence shown here is derived from an EMBL/GenBank/DDBJ whole genome shotgun (WGS) entry which is preliminary data.</text>
</comment>
<evidence type="ECO:0000259" key="1">
    <source>
        <dbReference type="Pfam" id="PF03551"/>
    </source>
</evidence>
<name>A0A8J3ENP4_9BACL</name>
<evidence type="ECO:0000313" key="3">
    <source>
        <dbReference type="EMBL" id="GGH87332.1"/>
    </source>
</evidence>